<comment type="pathway">
    <text evidence="7">Bacterial outer membrane biogenesis; LPS lipid A biosynthesis.</text>
</comment>
<evidence type="ECO:0000256" key="5">
    <source>
        <dbReference type="ARBA" id="ARBA00023098"/>
    </source>
</evidence>
<keyword evidence="12" id="KW-1185">Reference proteome</keyword>
<comment type="function">
    <text evidence="7">Catalyzes the N-acylation of UDP-3-O-acylglucosamine using 3-hydroxyacyl-ACP as the acyl donor. Is involved in the biosynthesis of lipid A, a phosphorylated glycolipid that anchors the lipopolysaccharide to the outer membrane of the cell.</text>
</comment>
<dbReference type="SUPFAM" id="SSF51161">
    <property type="entry name" value="Trimeric LpxA-like enzymes"/>
    <property type="match status" value="1"/>
</dbReference>
<gene>
    <name evidence="7 11" type="primary">lpxD</name>
    <name evidence="11" type="ORF">CKO31_18735</name>
</gene>
<keyword evidence="3 7" id="KW-0808">Transferase</keyword>
<dbReference type="PANTHER" id="PTHR43378">
    <property type="entry name" value="UDP-3-O-ACYLGLUCOSAMINE N-ACYLTRANSFERASE"/>
    <property type="match status" value="1"/>
</dbReference>
<evidence type="ECO:0000256" key="2">
    <source>
        <dbReference type="ARBA" id="ARBA00022556"/>
    </source>
</evidence>
<feature type="compositionally biased region" description="Pro residues" evidence="9">
    <location>
        <begin position="23"/>
        <end position="34"/>
    </location>
</feature>
<dbReference type="Gene3D" id="2.160.10.10">
    <property type="entry name" value="Hexapeptide repeat proteins"/>
    <property type="match status" value="1"/>
</dbReference>
<dbReference type="InterPro" id="IPR011004">
    <property type="entry name" value="Trimer_LpxA-like_sf"/>
</dbReference>
<dbReference type="Proteomes" id="UP000748752">
    <property type="component" value="Unassembled WGS sequence"/>
</dbReference>
<evidence type="ECO:0000256" key="7">
    <source>
        <dbReference type="HAMAP-Rule" id="MF_00523"/>
    </source>
</evidence>
<dbReference type="NCBIfam" id="TIGR01853">
    <property type="entry name" value="lipid_A_lpxD"/>
    <property type="match status" value="1"/>
</dbReference>
<dbReference type="InterPro" id="IPR001451">
    <property type="entry name" value="Hexapep"/>
</dbReference>
<evidence type="ECO:0000259" key="10">
    <source>
        <dbReference type="Pfam" id="PF04613"/>
    </source>
</evidence>
<dbReference type="PANTHER" id="PTHR43378:SF2">
    <property type="entry name" value="UDP-3-O-ACYLGLUCOSAMINE N-ACYLTRANSFERASE 1, MITOCHONDRIAL-RELATED"/>
    <property type="match status" value="1"/>
</dbReference>
<dbReference type="CDD" id="cd03352">
    <property type="entry name" value="LbH_LpxD"/>
    <property type="match status" value="1"/>
</dbReference>
<dbReference type="Pfam" id="PF04613">
    <property type="entry name" value="LpxD"/>
    <property type="match status" value="1"/>
</dbReference>
<dbReference type="InterPro" id="IPR018357">
    <property type="entry name" value="Hexapep_transf_CS"/>
</dbReference>
<dbReference type="InterPro" id="IPR020573">
    <property type="entry name" value="UDP_GlcNAc_AcTrfase_non-rep"/>
</dbReference>
<feature type="coiled-coil region" evidence="8">
    <location>
        <begin position="365"/>
        <end position="392"/>
    </location>
</feature>
<dbReference type="NCBIfam" id="NF002060">
    <property type="entry name" value="PRK00892.1"/>
    <property type="match status" value="1"/>
</dbReference>
<feature type="active site" description="Proton acceptor" evidence="7">
    <location>
        <position position="282"/>
    </location>
</feature>
<dbReference type="Pfam" id="PF00132">
    <property type="entry name" value="Hexapep"/>
    <property type="match status" value="1"/>
</dbReference>
<keyword evidence="5 7" id="KW-0443">Lipid metabolism</keyword>
<keyword evidence="8" id="KW-0175">Coiled coil</keyword>
<reference evidence="11 12" key="1">
    <citation type="journal article" date="2020" name="Microorganisms">
        <title>Osmotic Adaptation and Compatible Solute Biosynthesis of Phototrophic Bacteria as Revealed from Genome Analyses.</title>
        <authorList>
            <person name="Imhoff J.F."/>
            <person name="Rahn T."/>
            <person name="Kunzel S."/>
            <person name="Keller A."/>
            <person name="Neulinger S.C."/>
        </authorList>
    </citation>
    <scope>NUCLEOTIDE SEQUENCE [LARGE SCALE GENOMIC DNA]</scope>
    <source>
        <strain evidence="11 12">DSM 6210</strain>
    </source>
</reference>
<evidence type="ECO:0000256" key="4">
    <source>
        <dbReference type="ARBA" id="ARBA00022737"/>
    </source>
</evidence>
<dbReference type="EMBL" id="NRRV01000056">
    <property type="protein sequence ID" value="MBK1632744.1"/>
    <property type="molecule type" value="Genomic_DNA"/>
</dbReference>
<keyword evidence="4 7" id="KW-0677">Repeat</keyword>
<evidence type="ECO:0000313" key="12">
    <source>
        <dbReference type="Proteomes" id="UP000748752"/>
    </source>
</evidence>
<name>A0ABS1CLN4_9GAMM</name>
<comment type="catalytic activity">
    <reaction evidence="7">
        <text>a UDP-3-O-[(3R)-3-hydroxyacyl]-alpha-D-glucosamine + a (3R)-hydroxyacyl-[ACP] = a UDP-2-N,3-O-bis[(3R)-3-hydroxyacyl]-alpha-D-glucosamine + holo-[ACP] + H(+)</text>
        <dbReference type="Rhea" id="RHEA:53836"/>
        <dbReference type="Rhea" id="RHEA-COMP:9685"/>
        <dbReference type="Rhea" id="RHEA-COMP:9945"/>
        <dbReference type="ChEBI" id="CHEBI:15378"/>
        <dbReference type="ChEBI" id="CHEBI:64479"/>
        <dbReference type="ChEBI" id="CHEBI:78827"/>
        <dbReference type="ChEBI" id="CHEBI:137740"/>
        <dbReference type="ChEBI" id="CHEBI:137748"/>
        <dbReference type="EC" id="2.3.1.191"/>
    </reaction>
</comment>
<dbReference type="Gene3D" id="3.40.1390.10">
    <property type="entry name" value="MurE/MurF, N-terminal domain"/>
    <property type="match status" value="1"/>
</dbReference>
<evidence type="ECO:0000313" key="11">
    <source>
        <dbReference type="EMBL" id="MBK1632744.1"/>
    </source>
</evidence>
<sequence length="393" mass="40420">MRCCGIDWSSPDSGRRAAASSPSPNPVQPQPSPAQPRRITVTLNSHQVSVALVQADPDAALPSPFTASISGVADLAVATATELCFAERAEQAGAVAASAAIVVIVPLDFPQLAGKVLVRSAEPRQVFFTMAERFLPPQPPPGIHPAAHVDPAAALGKGVSVGAGAAIGAGAVIGDRAVIGGGVQIGADVQIGEDCLIEPNVTILRGSRIGDRCALRAGAVIGSDGFGFAWDGRRHRKIPQLGRVVLEDDVDIGCNSCVDRATLGETRVRRGTKVDNLVQIAHNTDIGEHVILVSQSGVAGSSRLGTGAIIAGQVAVSDHVTVGAGVRVGGQSGVTKDVPAGATVFGTPARAMKQTLRELGALAQLPELLRRVKRQEQALTALNRRLAVADEET</sequence>
<organism evidence="11 12">
    <name type="scientific">Thiohalocapsa halophila</name>
    <dbReference type="NCBI Taxonomy" id="69359"/>
    <lineage>
        <taxon>Bacteria</taxon>
        <taxon>Pseudomonadati</taxon>
        <taxon>Pseudomonadota</taxon>
        <taxon>Gammaproteobacteria</taxon>
        <taxon>Chromatiales</taxon>
        <taxon>Chromatiaceae</taxon>
        <taxon>Thiohalocapsa</taxon>
    </lineage>
</organism>
<protein>
    <recommendedName>
        <fullName evidence="7">UDP-3-O-acylglucosamine N-acyltransferase</fullName>
        <ecNumber evidence="7">2.3.1.191</ecNumber>
    </recommendedName>
</protein>
<keyword evidence="2 7" id="KW-0441">Lipid A biosynthesis</keyword>
<evidence type="ECO:0000256" key="6">
    <source>
        <dbReference type="ARBA" id="ARBA00023315"/>
    </source>
</evidence>
<feature type="domain" description="UDP-3-O-[3-hydroxymyristoyl] glucosamine N-acyltransferase non-repeat region" evidence="10">
    <location>
        <begin position="68"/>
        <end position="132"/>
    </location>
</feature>
<dbReference type="HAMAP" id="MF_00523">
    <property type="entry name" value="LpxD"/>
    <property type="match status" value="1"/>
</dbReference>
<dbReference type="InterPro" id="IPR007691">
    <property type="entry name" value="LpxD"/>
</dbReference>
<feature type="compositionally biased region" description="Low complexity" evidence="9">
    <location>
        <begin position="9"/>
        <end position="22"/>
    </location>
</feature>
<proteinExistence type="inferred from homology"/>
<feature type="region of interest" description="Disordered" evidence="9">
    <location>
        <begin position="1"/>
        <end position="36"/>
    </location>
</feature>
<evidence type="ECO:0000256" key="8">
    <source>
        <dbReference type="SAM" id="Coils"/>
    </source>
</evidence>
<accession>A0ABS1CLN4</accession>
<comment type="caution">
    <text evidence="11">The sequence shown here is derived from an EMBL/GenBank/DDBJ whole genome shotgun (WGS) entry which is preliminary data.</text>
</comment>
<evidence type="ECO:0000256" key="9">
    <source>
        <dbReference type="SAM" id="MobiDB-lite"/>
    </source>
</evidence>
<keyword evidence="1 7" id="KW-0444">Lipid biosynthesis</keyword>
<keyword evidence="6 7" id="KW-0012">Acyltransferase</keyword>
<evidence type="ECO:0000256" key="3">
    <source>
        <dbReference type="ARBA" id="ARBA00022679"/>
    </source>
</evidence>
<comment type="similarity">
    <text evidence="7">Belongs to the transferase hexapeptide repeat family. LpxD subfamily.</text>
</comment>
<evidence type="ECO:0000256" key="1">
    <source>
        <dbReference type="ARBA" id="ARBA00022516"/>
    </source>
</evidence>
<comment type="subunit">
    <text evidence="7">Homotrimer.</text>
</comment>
<dbReference type="PROSITE" id="PS00101">
    <property type="entry name" value="HEXAPEP_TRANSFERASES"/>
    <property type="match status" value="3"/>
</dbReference>
<dbReference type="EC" id="2.3.1.191" evidence="7"/>